<dbReference type="SUPFAM" id="SSF52540">
    <property type="entry name" value="P-loop containing nucleoside triphosphate hydrolases"/>
    <property type="match status" value="1"/>
</dbReference>
<evidence type="ECO:0000256" key="3">
    <source>
        <dbReference type="ARBA" id="ARBA00022630"/>
    </source>
</evidence>
<dbReference type="GO" id="GO:0005743">
    <property type="term" value="C:mitochondrial inner membrane"/>
    <property type="evidence" value="ECO:0007669"/>
    <property type="project" value="UniProtKB-SubCell"/>
</dbReference>
<keyword evidence="4" id="KW-0547">Nucleotide-binding</keyword>
<keyword evidence="9" id="KW-0342">GTP-binding</keyword>
<keyword evidence="3" id="KW-0285">Flavoprotein</keyword>
<feature type="compositionally biased region" description="Pro residues" evidence="14">
    <location>
        <begin position="340"/>
        <end position="391"/>
    </location>
</feature>
<proteinExistence type="predicted"/>
<protein>
    <recommendedName>
        <fullName evidence="2">Mitochondrial ribosome-associated GTPase 1</fullName>
    </recommendedName>
    <alternativeName>
        <fullName evidence="11">Mitochondrial GTPase 1</fullName>
    </alternativeName>
</protein>
<evidence type="ECO:0000256" key="2">
    <source>
        <dbReference type="ARBA" id="ARBA00014617"/>
    </source>
</evidence>
<dbReference type="GO" id="GO:0016491">
    <property type="term" value="F:oxidoreductase activity"/>
    <property type="evidence" value="ECO:0007669"/>
    <property type="project" value="InterPro"/>
</dbReference>
<dbReference type="InterPro" id="IPR002937">
    <property type="entry name" value="Amino_oxidase"/>
</dbReference>
<feature type="domain" description="CP-type G" evidence="15">
    <location>
        <begin position="832"/>
        <end position="1008"/>
    </location>
</feature>
<evidence type="ECO:0000256" key="8">
    <source>
        <dbReference type="ARBA" id="ARBA00023128"/>
    </source>
</evidence>
<dbReference type="FunFam" id="3.40.50.300:FF:000876">
    <property type="entry name" value="Mitochondrial GTPase 1"/>
    <property type="match status" value="1"/>
</dbReference>
<evidence type="ECO:0000256" key="4">
    <source>
        <dbReference type="ARBA" id="ARBA00022741"/>
    </source>
</evidence>
<dbReference type="InterPro" id="IPR006073">
    <property type="entry name" value="GTP-bd"/>
</dbReference>
<dbReference type="FunFam" id="1.10.1580.10:FF:000004">
    <property type="entry name" value="Mitochondrial GTPase 1"/>
    <property type="match status" value="1"/>
</dbReference>
<dbReference type="PROSITE" id="PS51721">
    <property type="entry name" value="G_CP"/>
    <property type="match status" value="1"/>
</dbReference>
<organism evidence="16 17">
    <name type="scientific">Canis lupus familiaris</name>
    <name type="common">Dog</name>
    <name type="synonym">Canis familiaris</name>
    <dbReference type="NCBI Taxonomy" id="9615"/>
    <lineage>
        <taxon>Eukaryota</taxon>
        <taxon>Metazoa</taxon>
        <taxon>Chordata</taxon>
        <taxon>Craniata</taxon>
        <taxon>Vertebrata</taxon>
        <taxon>Euteleostomi</taxon>
        <taxon>Mammalia</taxon>
        <taxon>Eutheria</taxon>
        <taxon>Laurasiatheria</taxon>
        <taxon>Carnivora</taxon>
        <taxon>Caniformia</taxon>
        <taxon>Canidae</taxon>
        <taxon>Canis</taxon>
    </lineage>
</organism>
<feature type="region of interest" description="Disordered" evidence="14">
    <location>
        <begin position="95"/>
        <end position="163"/>
    </location>
</feature>
<evidence type="ECO:0000256" key="9">
    <source>
        <dbReference type="ARBA" id="ARBA00023134"/>
    </source>
</evidence>
<dbReference type="CDD" id="cd01856">
    <property type="entry name" value="YlqF"/>
    <property type="match status" value="1"/>
</dbReference>
<keyword evidence="6" id="KW-0274">FAD</keyword>
<keyword evidence="7" id="KW-0809">Transit peptide</keyword>
<feature type="region of interest" description="Disordered" evidence="14">
    <location>
        <begin position="340"/>
        <end position="398"/>
    </location>
</feature>
<dbReference type="Gene3D" id="1.10.1580.10">
    <property type="match status" value="1"/>
</dbReference>
<evidence type="ECO:0000256" key="11">
    <source>
        <dbReference type="ARBA" id="ARBA00031912"/>
    </source>
</evidence>
<accession>A0A8C0MQE7</accession>
<evidence type="ECO:0000313" key="16">
    <source>
        <dbReference type="Ensembl" id="ENSCAFP00030013831.1"/>
    </source>
</evidence>
<dbReference type="GO" id="GO:0005525">
    <property type="term" value="F:GTP binding"/>
    <property type="evidence" value="ECO:0007669"/>
    <property type="project" value="UniProtKB-KW"/>
</dbReference>
<feature type="compositionally biased region" description="Basic residues" evidence="14">
    <location>
        <begin position="138"/>
        <end position="151"/>
    </location>
</feature>
<keyword evidence="10" id="KW-0472">Membrane</keyword>
<evidence type="ECO:0000256" key="7">
    <source>
        <dbReference type="ARBA" id="ARBA00022946"/>
    </source>
</evidence>
<evidence type="ECO:0000256" key="10">
    <source>
        <dbReference type="ARBA" id="ARBA00023136"/>
    </source>
</evidence>
<dbReference type="Gene3D" id="3.40.50.300">
    <property type="entry name" value="P-loop containing nucleotide triphosphate hydrolases"/>
    <property type="match status" value="1"/>
</dbReference>
<feature type="compositionally biased region" description="Pro residues" evidence="14">
    <location>
        <begin position="220"/>
        <end position="260"/>
    </location>
</feature>
<name>A0A8C0MQE7_CANLF</name>
<dbReference type="InterPro" id="IPR030378">
    <property type="entry name" value="G_CP_dom"/>
</dbReference>
<dbReference type="Gene3D" id="3.50.50.60">
    <property type="entry name" value="FAD/NAD(P)-binding domain"/>
    <property type="match status" value="1"/>
</dbReference>
<reference evidence="16" key="1">
    <citation type="submission" date="2025-08" db="UniProtKB">
        <authorList>
            <consortium name="Ensembl"/>
        </authorList>
    </citation>
    <scope>IDENTIFICATION</scope>
</reference>
<dbReference type="PANTHER" id="PTHR45782:SF4">
    <property type="entry name" value="MITOCHONDRIAL RIBOSOME-ASSOCIATED GTPASE 1"/>
    <property type="match status" value="1"/>
</dbReference>
<sequence>MLLDQGRGVCEKVLPSPLLLNFVLYGDYTCVHGEGRPHREVSLSPTLDGPGCPRATLGRPRPHEAPRCCSPGAGARPALHLLGAFPRLLRGLRPRGQLPGLPSSGAAARAPSCAQADSRDTPAKRAGLHPVLQPAPLRHSRGRNSRTRGHVARPPPGPGLAPRSSVLLLPCTCRLAPQPHSCGRWSHQHPPSPRPLPPLPCPWASRAPTHPSRPLCSPAPSHPPPVPPGPAPPSGCWPLRAPPPLPSPAPGLPVPPPAPPVSSRDPLPSPSSPSPRAHPAAGGPVPTPSLPPPPPFPSPPPLLSLPSPPSFPSPPLSPYFQSLPAPASGCWRPCAHPSPPLPSPPHRPAPSPPPLPPTSSPSPRPPPAAGGPVPRRSPPLPIAPPPAPPRSPRGSPHLAAAGRTEWMGAMEWSGGLAERPGRGRRVLVVGGGIAGLGAAQRLRAHPAFSQLRVLEATARAGGRIRSERGFGGVLELGAHWIHGPSRGNPVFELAAEHRLLREKDLSEENQRMETGGHVGLPSVTYASSGVSVSRELVVETASLFHSLIDQAREFVRGAAAPAPSVGEYVRGALRALAAGWTDREDARRLRLALMHNFLNVECCVSGTHSMDLVALAPFGEYTVLPGLDCTFPGGYQGLTNHIMASLPEDMIIFNKPVKTIHWNGSFQEAASPGETFPVLVECEDGGCFPAHHVIVTVPLGFLKEHVDTFFEPPLPTEKADAIRKLGFGTNNKIFLEFEEPFWEPGCQHIQVVWEDMSPLEDVASQLQDVWFKKLIGFWVLPSFEKRQAPRAQERAALPLAQRPVHQGLLQLRGRGQHRGGHRPAGTAPARGWRGGSGLKKMQGSLRLVDCVIEVHDARIPLSGRNPLFQEALGLKPHVLVLNKMDLADLKEQQKIIQHLEEEGLKNVVFTNCVRDENIQQVIPMVRGLVESSHRYHRQENLEYCALVIGIPNVGKSSLINALRRQHLRKGKATRVGGEPGITRAVMSRIQVCERPLMFLLDTPGVLAPRIQSVEMGLKLALCGTVLDHLVGEETLADYLLYTLNRHQLFGYVQHYGLDGACDDITRVLKHVAVRLGKTHKVKVLTGTGDVNVIQPNYPAAARDFLRTFRHGLLGPVMLDRDVLRSSSRADP</sequence>
<dbReference type="InterPro" id="IPR023179">
    <property type="entry name" value="GTP-bd_ortho_bundle_sf"/>
</dbReference>
<dbReference type="PRINTS" id="PR01217">
    <property type="entry name" value="PRICHEXTENSN"/>
</dbReference>
<dbReference type="Pfam" id="PF01926">
    <property type="entry name" value="MMR_HSR1"/>
    <property type="match status" value="1"/>
</dbReference>
<dbReference type="AlphaFoldDB" id="A0A8C0MQE7"/>
<feature type="region of interest" description="Disordered" evidence="14">
    <location>
        <begin position="814"/>
        <end position="835"/>
    </location>
</feature>
<feature type="compositionally biased region" description="Pro residues" evidence="14">
    <location>
        <begin position="285"/>
        <end position="317"/>
    </location>
</feature>
<keyword evidence="5" id="KW-0999">Mitochondrion inner membrane</keyword>
<dbReference type="SUPFAM" id="SSF51905">
    <property type="entry name" value="FAD/NAD(P)-binding domain"/>
    <property type="match status" value="1"/>
</dbReference>
<keyword evidence="8" id="KW-0496">Mitochondrion</keyword>
<comment type="subunit">
    <text evidence="13">Associates with the mitochondrial ribosome large subunit; the association occurs in a GTP-dependent manner.</text>
</comment>
<evidence type="ECO:0000259" key="15">
    <source>
        <dbReference type="PROSITE" id="PS51721"/>
    </source>
</evidence>
<dbReference type="InterPro" id="IPR036188">
    <property type="entry name" value="FAD/NAD-bd_sf"/>
</dbReference>
<dbReference type="Proteomes" id="UP000694429">
    <property type="component" value="Unassembled WGS sequence"/>
</dbReference>
<dbReference type="PANTHER" id="PTHR45782">
    <property type="entry name" value="MITOCHONDRIAL RIBOSOME-ASSOCIATED GTPASE 1"/>
    <property type="match status" value="1"/>
</dbReference>
<dbReference type="Pfam" id="PF01593">
    <property type="entry name" value="Amino_oxidase"/>
    <property type="match status" value="1"/>
</dbReference>
<evidence type="ECO:0000256" key="1">
    <source>
        <dbReference type="ARBA" id="ARBA00004443"/>
    </source>
</evidence>
<dbReference type="Ensembl" id="ENSCAFT00030015866.1">
    <property type="protein sequence ID" value="ENSCAFP00030013831.1"/>
    <property type="gene ID" value="ENSCAFG00030008623.1"/>
</dbReference>
<evidence type="ECO:0000256" key="5">
    <source>
        <dbReference type="ARBA" id="ARBA00022792"/>
    </source>
</evidence>
<dbReference type="InterPro" id="IPR027417">
    <property type="entry name" value="P-loop_NTPase"/>
</dbReference>
<feature type="region of interest" description="Disordered" evidence="14">
    <location>
        <begin position="180"/>
        <end position="319"/>
    </location>
</feature>
<evidence type="ECO:0000256" key="12">
    <source>
        <dbReference type="ARBA" id="ARBA00045284"/>
    </source>
</evidence>
<evidence type="ECO:0000256" key="13">
    <source>
        <dbReference type="ARBA" id="ARBA00064377"/>
    </source>
</evidence>
<evidence type="ECO:0000313" key="17">
    <source>
        <dbReference type="Proteomes" id="UP000694429"/>
    </source>
</evidence>
<evidence type="ECO:0000256" key="6">
    <source>
        <dbReference type="ARBA" id="ARBA00022827"/>
    </source>
</evidence>
<evidence type="ECO:0000256" key="14">
    <source>
        <dbReference type="SAM" id="MobiDB-lite"/>
    </source>
</evidence>
<feature type="compositionally biased region" description="Pro residues" evidence="14">
    <location>
        <begin position="190"/>
        <end position="201"/>
    </location>
</feature>
<comment type="function">
    <text evidence="12">Plays a role in the regulation of the mitochondrial ribosome assembly and of translational activity. Displays mitochondrial GTPase activity.</text>
</comment>
<comment type="subcellular location">
    <subcellularLocation>
        <location evidence="1">Mitochondrion inner membrane</location>
        <topology evidence="1">Peripheral membrane protein</topology>
        <orientation evidence="1">Matrix side</orientation>
    </subcellularLocation>
</comment>